<keyword evidence="2" id="KW-1133">Transmembrane helix</keyword>
<keyword evidence="3" id="KW-0732">Signal</keyword>
<keyword evidence="2" id="KW-0812">Transmembrane</keyword>
<evidence type="ECO:0000313" key="4">
    <source>
        <dbReference type="EMBL" id="CAE2313340.1"/>
    </source>
</evidence>
<protein>
    <submittedName>
        <fullName evidence="4">Uncharacterized protein</fullName>
    </submittedName>
</protein>
<reference evidence="4" key="1">
    <citation type="submission" date="2021-01" db="EMBL/GenBank/DDBJ databases">
        <authorList>
            <person name="Corre E."/>
            <person name="Pelletier E."/>
            <person name="Niang G."/>
            <person name="Scheremetjew M."/>
            <person name="Finn R."/>
            <person name="Kale V."/>
            <person name="Holt S."/>
            <person name="Cochrane G."/>
            <person name="Meng A."/>
            <person name="Brown T."/>
            <person name="Cohen L."/>
        </authorList>
    </citation>
    <scope>NUCLEOTIDE SEQUENCE</scope>
    <source>
        <strain evidence="4">SoJaBio B1-5/56/2</strain>
    </source>
</reference>
<name>A0A7S4NW95_9EUKA</name>
<feature type="transmembrane region" description="Helical" evidence="2">
    <location>
        <begin position="94"/>
        <end position="116"/>
    </location>
</feature>
<sequence length="120" mass="13305">MMAFRGCLLLLLLLGLVVGLFAVPENERPGELSPTKEREEREKPGEKEVKEVSEEDRRKRQISPSPTPLLFPYGPQEFDIDDDDDLTTGEKALIGVWSVVGFLLVVLIIVAVVKLLGSSD</sequence>
<proteinExistence type="predicted"/>
<feature type="signal peptide" evidence="3">
    <location>
        <begin position="1"/>
        <end position="22"/>
    </location>
</feature>
<feature type="compositionally biased region" description="Basic and acidic residues" evidence="1">
    <location>
        <begin position="26"/>
        <end position="58"/>
    </location>
</feature>
<dbReference type="AlphaFoldDB" id="A0A7S4NW95"/>
<evidence type="ECO:0000256" key="2">
    <source>
        <dbReference type="SAM" id="Phobius"/>
    </source>
</evidence>
<feature type="chain" id="PRO_5030605922" evidence="3">
    <location>
        <begin position="23"/>
        <end position="120"/>
    </location>
</feature>
<gene>
    <name evidence="4" type="ORF">NAES01612_LOCUS14890</name>
</gene>
<feature type="region of interest" description="Disordered" evidence="1">
    <location>
        <begin position="26"/>
        <end position="75"/>
    </location>
</feature>
<dbReference type="EMBL" id="HBKR01022787">
    <property type="protein sequence ID" value="CAE2313340.1"/>
    <property type="molecule type" value="Transcribed_RNA"/>
</dbReference>
<evidence type="ECO:0000256" key="1">
    <source>
        <dbReference type="SAM" id="MobiDB-lite"/>
    </source>
</evidence>
<organism evidence="4">
    <name type="scientific">Paramoeba aestuarina</name>
    <dbReference type="NCBI Taxonomy" id="180227"/>
    <lineage>
        <taxon>Eukaryota</taxon>
        <taxon>Amoebozoa</taxon>
        <taxon>Discosea</taxon>
        <taxon>Flabellinia</taxon>
        <taxon>Dactylopodida</taxon>
        <taxon>Paramoebidae</taxon>
        <taxon>Paramoeba</taxon>
    </lineage>
</organism>
<accession>A0A7S4NW95</accession>
<evidence type="ECO:0000256" key="3">
    <source>
        <dbReference type="SAM" id="SignalP"/>
    </source>
</evidence>
<keyword evidence="2" id="KW-0472">Membrane</keyword>